<reference evidence="7" key="1">
    <citation type="journal article" date="2019" name="Int. J. Syst. Evol. Microbiol.">
        <title>The Global Catalogue of Microorganisms (GCM) 10K type strain sequencing project: providing services to taxonomists for standard genome sequencing and annotation.</title>
        <authorList>
            <consortium name="The Broad Institute Genomics Platform"/>
            <consortium name="The Broad Institute Genome Sequencing Center for Infectious Disease"/>
            <person name="Wu L."/>
            <person name="Ma J."/>
        </authorList>
    </citation>
    <scope>NUCLEOTIDE SEQUENCE [LARGE SCALE GENOMIC DNA]</scope>
    <source>
        <strain evidence="7">CCUG 58938</strain>
    </source>
</reference>
<keyword evidence="7" id="KW-1185">Reference proteome</keyword>
<dbReference type="PANTHER" id="PTHR43498:SF1">
    <property type="entry name" value="COB--COM HETERODISULFIDE REDUCTASE IRON-SULFUR SUBUNIT A"/>
    <property type="match status" value="1"/>
</dbReference>
<evidence type="ECO:0000313" key="6">
    <source>
        <dbReference type="EMBL" id="MFD1001360.1"/>
    </source>
</evidence>
<dbReference type="Pfam" id="PF12831">
    <property type="entry name" value="FAD_oxidored"/>
    <property type="match status" value="1"/>
</dbReference>
<protein>
    <submittedName>
        <fullName evidence="6">FAD-dependent oxidoreductase</fullName>
        <ecNumber evidence="6">1.-.-.-</ecNumber>
    </submittedName>
</protein>
<evidence type="ECO:0000256" key="4">
    <source>
        <dbReference type="ARBA" id="ARBA00023004"/>
    </source>
</evidence>
<evidence type="ECO:0000256" key="3">
    <source>
        <dbReference type="ARBA" id="ARBA00023002"/>
    </source>
</evidence>
<comment type="caution">
    <text evidence="6">The sequence shown here is derived from an EMBL/GenBank/DDBJ whole genome shotgun (WGS) entry which is preliminary data.</text>
</comment>
<evidence type="ECO:0000256" key="5">
    <source>
        <dbReference type="ARBA" id="ARBA00023014"/>
    </source>
</evidence>
<dbReference type="RefSeq" id="WP_377581008.1">
    <property type="nucleotide sequence ID" value="NZ_JBHTKA010000007.1"/>
</dbReference>
<sequence length="760" mass="84700">MLKSEQALSRSFLRKDIQADLVVIGGGLSGTCCAITAARAGLKVVLVQDRPVLGGNSSSEVRLWVLGATSHMGNNNRWAREGGVVDELLVENMYRNKEGNAVIFDTVLLDKVVSEPNITLLLNTTVMEVHKKDADTIASVRAYCSQNATDYSIAAPLFCDASGDGVVGFLSGAAFRMGAESKEEFGELFAPSAEYGELLGHSIYFYTKDIGTPVSFVPPSYALDDITKIPKYKKFSAKEQGCQLWWIEYGGRLDTVHDTEMIKWELWKVVYGVWNYIKNSGKFPEARNLTLEWVGTIPGKRESRRFEGDYILHQQDIVSQRAHSDAVAFGGWSIDLHPADGVFSEKPGCNQWHSKGIYPIPYRCYYSRNINNLFLAGRIISVSHVAFGSTRVMGTSAYGGQAIGMAAALCIEKNVQPREIIKQNYIPELQQRLASIGHYIPGVQFSNTKDLVRTASIRASSELTLTELPEAGMLKKLDPAVAQLLPLDKGRVPDLNLHAVTEVDTILEAELYISHQPGNFTPDVLLETVPVPLKPGKNCVPLTFKTILAEKTYVFIVFRKNPDIYLNFSQLRITGILSVFNHINEAVSNYGKQMPPPDIGVDAFEFWCPQRRPEGHNVALKINPGLACFQAENIRNGIDRPVKQPNAWVADLKDTAPSIELTWKEAVMICEIVIKFDTDFDHPMETVLMGHPESVMPFCIRRFTLRDEQGNIVFRKDDNYQTINRITLNNAVHTRKLTLEVSHPSTNIPASVFEIQCYTS</sequence>
<evidence type="ECO:0000256" key="2">
    <source>
        <dbReference type="ARBA" id="ARBA00022723"/>
    </source>
</evidence>
<keyword evidence="5" id="KW-0411">Iron-sulfur</keyword>
<keyword evidence="3 6" id="KW-0560">Oxidoreductase</keyword>
<gene>
    <name evidence="6" type="ORF">ACFQ21_18680</name>
</gene>
<accession>A0ABW3K5R1</accession>
<proteinExistence type="predicted"/>
<dbReference type="PANTHER" id="PTHR43498">
    <property type="entry name" value="FERREDOXIN:COB-COM HETERODISULFIDE REDUCTASE SUBUNIT A"/>
    <property type="match status" value="1"/>
</dbReference>
<evidence type="ECO:0000256" key="1">
    <source>
        <dbReference type="ARBA" id="ARBA00022485"/>
    </source>
</evidence>
<keyword evidence="1" id="KW-0004">4Fe-4S</keyword>
<organism evidence="6 7">
    <name type="scientific">Ohtaekwangia kribbensis</name>
    <dbReference type="NCBI Taxonomy" id="688913"/>
    <lineage>
        <taxon>Bacteria</taxon>
        <taxon>Pseudomonadati</taxon>
        <taxon>Bacteroidota</taxon>
        <taxon>Cytophagia</taxon>
        <taxon>Cytophagales</taxon>
        <taxon>Fulvivirgaceae</taxon>
        <taxon>Ohtaekwangia</taxon>
    </lineage>
</organism>
<dbReference type="SUPFAM" id="SSF51905">
    <property type="entry name" value="FAD/NAD(P)-binding domain"/>
    <property type="match status" value="1"/>
</dbReference>
<name>A0ABW3K5R1_9BACT</name>
<dbReference type="InterPro" id="IPR039650">
    <property type="entry name" value="HdrA-like"/>
</dbReference>
<evidence type="ECO:0000313" key="7">
    <source>
        <dbReference type="Proteomes" id="UP001597112"/>
    </source>
</evidence>
<dbReference type="EC" id="1.-.-.-" evidence="6"/>
<dbReference type="Gene3D" id="3.50.50.60">
    <property type="entry name" value="FAD/NAD(P)-binding domain"/>
    <property type="match status" value="1"/>
</dbReference>
<dbReference type="Proteomes" id="UP001597112">
    <property type="component" value="Unassembled WGS sequence"/>
</dbReference>
<dbReference type="InterPro" id="IPR036188">
    <property type="entry name" value="FAD/NAD-bd_sf"/>
</dbReference>
<keyword evidence="4" id="KW-0408">Iron</keyword>
<keyword evidence="2" id="KW-0479">Metal-binding</keyword>
<dbReference type="EMBL" id="JBHTKA010000007">
    <property type="protein sequence ID" value="MFD1001360.1"/>
    <property type="molecule type" value="Genomic_DNA"/>
</dbReference>
<dbReference type="GO" id="GO:0016491">
    <property type="term" value="F:oxidoreductase activity"/>
    <property type="evidence" value="ECO:0007669"/>
    <property type="project" value="UniProtKB-KW"/>
</dbReference>